<gene>
    <name evidence="6" type="ORF">C2S53_007472</name>
</gene>
<dbReference type="Proteomes" id="UP001190926">
    <property type="component" value="Unassembled WGS sequence"/>
</dbReference>
<dbReference type="InterPro" id="IPR004045">
    <property type="entry name" value="Glutathione_S-Trfase_N"/>
</dbReference>
<dbReference type="PANTHER" id="PTHR11260:SF765">
    <property type="entry name" value="GLUTATHIONE TRANSFERASE"/>
    <property type="match status" value="1"/>
</dbReference>
<evidence type="ECO:0000313" key="7">
    <source>
        <dbReference type="Proteomes" id="UP001190926"/>
    </source>
</evidence>
<dbReference type="FunFam" id="3.40.30.10:FF:000197">
    <property type="entry name" value="Glutathione S-transferase U10"/>
    <property type="match status" value="1"/>
</dbReference>
<dbReference type="Gene3D" id="3.40.30.10">
    <property type="entry name" value="Glutaredoxin"/>
    <property type="match status" value="1"/>
</dbReference>
<dbReference type="SFLD" id="SFLDS00019">
    <property type="entry name" value="Glutathione_Transferase_(cytos"/>
    <property type="match status" value="1"/>
</dbReference>
<dbReference type="SUPFAM" id="SSF52833">
    <property type="entry name" value="Thioredoxin-like"/>
    <property type="match status" value="1"/>
</dbReference>
<dbReference type="Gene3D" id="1.20.1050.10">
    <property type="match status" value="1"/>
</dbReference>
<dbReference type="PROSITE" id="PS50405">
    <property type="entry name" value="GST_CTER"/>
    <property type="match status" value="1"/>
</dbReference>
<comment type="subcellular location">
    <subcellularLocation>
        <location evidence="3">Cytoplasm</location>
        <location evidence="3">Cytosol</location>
    </subcellularLocation>
</comment>
<dbReference type="SFLD" id="SFLDG00358">
    <property type="entry name" value="Main_(cytGST)"/>
    <property type="match status" value="1"/>
</dbReference>
<dbReference type="Pfam" id="PF13410">
    <property type="entry name" value="GST_C_2"/>
    <property type="match status" value="1"/>
</dbReference>
<accession>A0AAD4P8L7</accession>
<dbReference type="SUPFAM" id="SSF47616">
    <property type="entry name" value="GST C-terminal domain-like"/>
    <property type="match status" value="1"/>
</dbReference>
<evidence type="ECO:0000313" key="6">
    <source>
        <dbReference type="EMBL" id="KAH6830306.1"/>
    </source>
</evidence>
<keyword evidence="3" id="KW-0963">Cytoplasm</keyword>
<dbReference type="CDD" id="cd03058">
    <property type="entry name" value="GST_N_Tau"/>
    <property type="match status" value="1"/>
</dbReference>
<feature type="domain" description="GST N-terminal" evidence="4">
    <location>
        <begin position="5"/>
        <end position="84"/>
    </location>
</feature>
<dbReference type="AlphaFoldDB" id="A0AAD4P8L7"/>
<protein>
    <recommendedName>
        <fullName evidence="3">Glutathione S-transferase</fullName>
        <ecNumber evidence="3">2.5.1.18</ecNumber>
    </recommendedName>
</protein>
<comment type="catalytic activity">
    <reaction evidence="2 3">
        <text>RX + glutathione = an S-substituted glutathione + a halide anion + H(+)</text>
        <dbReference type="Rhea" id="RHEA:16437"/>
        <dbReference type="ChEBI" id="CHEBI:15378"/>
        <dbReference type="ChEBI" id="CHEBI:16042"/>
        <dbReference type="ChEBI" id="CHEBI:17792"/>
        <dbReference type="ChEBI" id="CHEBI:57925"/>
        <dbReference type="ChEBI" id="CHEBI:90779"/>
        <dbReference type="EC" id="2.5.1.18"/>
    </reaction>
</comment>
<evidence type="ECO:0000256" key="1">
    <source>
        <dbReference type="ARBA" id="ARBA00022679"/>
    </source>
</evidence>
<evidence type="ECO:0000259" key="5">
    <source>
        <dbReference type="PROSITE" id="PS50405"/>
    </source>
</evidence>
<dbReference type="EMBL" id="SDAM02000099">
    <property type="protein sequence ID" value="KAH6830306.1"/>
    <property type="molecule type" value="Genomic_DNA"/>
</dbReference>
<dbReference type="Pfam" id="PF02798">
    <property type="entry name" value="GST_N"/>
    <property type="match status" value="1"/>
</dbReference>
<dbReference type="CDD" id="cd03185">
    <property type="entry name" value="GST_C_Tau"/>
    <property type="match status" value="1"/>
</dbReference>
<evidence type="ECO:0000256" key="2">
    <source>
        <dbReference type="ARBA" id="ARBA00047960"/>
    </source>
</evidence>
<dbReference type="InterPro" id="IPR010987">
    <property type="entry name" value="Glutathione-S-Trfase_C-like"/>
</dbReference>
<feature type="domain" description="GST C-terminal" evidence="5">
    <location>
        <begin position="90"/>
        <end position="226"/>
    </location>
</feature>
<organism evidence="6 7">
    <name type="scientific">Perilla frutescens var. hirtella</name>
    <name type="common">Perilla citriodora</name>
    <name type="synonym">Perilla setoyensis</name>
    <dbReference type="NCBI Taxonomy" id="608512"/>
    <lineage>
        <taxon>Eukaryota</taxon>
        <taxon>Viridiplantae</taxon>
        <taxon>Streptophyta</taxon>
        <taxon>Embryophyta</taxon>
        <taxon>Tracheophyta</taxon>
        <taxon>Spermatophyta</taxon>
        <taxon>Magnoliopsida</taxon>
        <taxon>eudicotyledons</taxon>
        <taxon>Gunneridae</taxon>
        <taxon>Pentapetalae</taxon>
        <taxon>asterids</taxon>
        <taxon>lamiids</taxon>
        <taxon>Lamiales</taxon>
        <taxon>Lamiaceae</taxon>
        <taxon>Nepetoideae</taxon>
        <taxon>Elsholtzieae</taxon>
        <taxon>Perilla</taxon>
    </lineage>
</organism>
<reference evidence="6 7" key="1">
    <citation type="journal article" date="2021" name="Nat. Commun.">
        <title>Incipient diploidization of the medicinal plant Perilla within 10,000 years.</title>
        <authorList>
            <person name="Zhang Y."/>
            <person name="Shen Q."/>
            <person name="Leng L."/>
            <person name="Zhang D."/>
            <person name="Chen S."/>
            <person name="Shi Y."/>
            <person name="Ning Z."/>
            <person name="Chen S."/>
        </authorList>
    </citation>
    <scope>NUCLEOTIDE SEQUENCE [LARGE SCALE GENOMIC DNA]</scope>
    <source>
        <strain evidence="7">cv. PC099</strain>
    </source>
</reference>
<dbReference type="InterPro" id="IPR036249">
    <property type="entry name" value="Thioredoxin-like_sf"/>
</dbReference>
<name>A0AAD4P8L7_PERFH</name>
<proteinExistence type="inferred from homology"/>
<dbReference type="PROSITE" id="PS50404">
    <property type="entry name" value="GST_NTER"/>
    <property type="match status" value="1"/>
</dbReference>
<dbReference type="GO" id="GO:0005829">
    <property type="term" value="C:cytosol"/>
    <property type="evidence" value="ECO:0007669"/>
    <property type="project" value="UniProtKB-SubCell"/>
</dbReference>
<evidence type="ECO:0000256" key="3">
    <source>
        <dbReference type="RuleBase" id="RU369102"/>
    </source>
</evidence>
<dbReference type="FunFam" id="1.20.1050.10:FF:000012">
    <property type="entry name" value="Tau class glutathione S-transferase"/>
    <property type="match status" value="1"/>
</dbReference>
<comment type="function">
    <text evidence="3">Is involved in the conjugation of reduced glutathione to a wide number of exogenous and endogenous hydrophobic electrophiles.</text>
</comment>
<dbReference type="EC" id="2.5.1.18" evidence="3"/>
<keyword evidence="1 3" id="KW-0808">Transferase</keyword>
<dbReference type="InterPro" id="IPR036282">
    <property type="entry name" value="Glutathione-S-Trfase_C_sf"/>
</dbReference>
<dbReference type="GO" id="GO:0006749">
    <property type="term" value="P:glutathione metabolic process"/>
    <property type="evidence" value="ECO:0007669"/>
    <property type="project" value="InterPro"/>
</dbReference>
<comment type="similarity">
    <text evidence="3">Belongs to the GST superfamily.</text>
</comment>
<dbReference type="InterPro" id="IPR045073">
    <property type="entry name" value="Omega/Tau-like"/>
</dbReference>
<sequence length="226" mass="26098">MEESKQVRLHGFWASPYVHRVIWALKLKGVQYEYIEEDLPNKSAALLELNPVHKKVPLLVHGGNPVAESVVILNYIEEAWPHHTPLLPKDPHGRATARFWIDFGQQKSSTFWAFFLSSEENREENARKVLETLEMIEDGGLGDKKFFGGDAIGLVDLFYGWLVHWLEPMEKINGVRILEATTLPRLHRWSLDFKQEPLIKESLPDSAMLLGQLQMVKNRFTLYQPN</sequence>
<keyword evidence="7" id="KW-1185">Reference proteome</keyword>
<dbReference type="InterPro" id="IPR040079">
    <property type="entry name" value="Glutathione_S-Trfase"/>
</dbReference>
<dbReference type="GO" id="GO:0004364">
    <property type="term" value="F:glutathione transferase activity"/>
    <property type="evidence" value="ECO:0007669"/>
    <property type="project" value="UniProtKB-UniRule"/>
</dbReference>
<comment type="caution">
    <text evidence="6">The sequence shown here is derived from an EMBL/GenBank/DDBJ whole genome shotgun (WGS) entry which is preliminary data.</text>
</comment>
<evidence type="ECO:0000259" key="4">
    <source>
        <dbReference type="PROSITE" id="PS50404"/>
    </source>
</evidence>
<dbReference type="InterPro" id="IPR045074">
    <property type="entry name" value="GST_C_Tau"/>
</dbReference>
<dbReference type="SFLD" id="SFLDG01152">
    <property type="entry name" value="Main.3:_Omega-_and_Tau-like"/>
    <property type="match status" value="1"/>
</dbReference>
<dbReference type="PANTHER" id="PTHR11260">
    <property type="entry name" value="GLUTATHIONE S-TRANSFERASE, GST, SUPERFAMILY, GST DOMAIN CONTAINING"/>
    <property type="match status" value="1"/>
</dbReference>